<gene>
    <name evidence="2" type="ORF">GCM10007981_00770</name>
</gene>
<dbReference type="PANTHER" id="PTHR42759:SF1">
    <property type="entry name" value="MAGNESIUM-CHELATASE SUBUNIT CHLD"/>
    <property type="match status" value="1"/>
</dbReference>
<dbReference type="InterPro" id="IPR003593">
    <property type="entry name" value="AAA+_ATPase"/>
</dbReference>
<dbReference type="InterPro" id="IPR011703">
    <property type="entry name" value="ATPase_AAA-3"/>
</dbReference>
<sequence>MSRRDAVGEMWRYITNVFLGDAHSAMAILATFMAGGHALLVGPIGSGKTTLARALAQAIGGTYKRVQVNNETLPSDIIGFTVYSRDGDSRVVKGPIFANVTLLDELNRAPPRTLSALLESMQERHVTIDGTPLPLPYPHMVVATMNRTEEELGFTSRLPIAVLDRFAAAIEVNHVPREYEEAVVRKADEIEDSLEKPQPLSLKPEEAGKLMEAARGVYVDDSVLNYIFDVVERVRGDRRVGVRLSTRAPISMYRLARSLAFLNGRGYVVPDDVKEAARLALPHRVVLREEYEEDVSPNQVVEDALNEVPAPTVAVREQ</sequence>
<dbReference type="EMBL" id="BMNL01000001">
    <property type="protein sequence ID" value="GGP18972.1"/>
    <property type="molecule type" value="Genomic_DNA"/>
</dbReference>
<organism evidence="2 3">
    <name type="scientific">Thermocladium modestius</name>
    <dbReference type="NCBI Taxonomy" id="62609"/>
    <lineage>
        <taxon>Archaea</taxon>
        <taxon>Thermoproteota</taxon>
        <taxon>Thermoprotei</taxon>
        <taxon>Thermoproteales</taxon>
        <taxon>Thermoproteaceae</taxon>
        <taxon>Thermocladium</taxon>
    </lineage>
</organism>
<evidence type="ECO:0000313" key="3">
    <source>
        <dbReference type="Proteomes" id="UP000610960"/>
    </source>
</evidence>
<evidence type="ECO:0000313" key="2">
    <source>
        <dbReference type="EMBL" id="GGP18972.1"/>
    </source>
</evidence>
<reference evidence="2" key="2">
    <citation type="submission" date="2020-09" db="EMBL/GenBank/DDBJ databases">
        <authorList>
            <person name="Sun Q."/>
            <person name="Ohkuma M."/>
        </authorList>
    </citation>
    <scope>NUCLEOTIDE SEQUENCE</scope>
    <source>
        <strain evidence="2">JCM 10088</strain>
    </source>
</reference>
<dbReference type="SMART" id="SM00382">
    <property type="entry name" value="AAA"/>
    <property type="match status" value="1"/>
</dbReference>
<dbReference type="GO" id="GO:0005524">
    <property type="term" value="F:ATP binding"/>
    <property type="evidence" value="ECO:0007669"/>
    <property type="project" value="InterPro"/>
</dbReference>
<dbReference type="InterPro" id="IPR027417">
    <property type="entry name" value="P-loop_NTPase"/>
</dbReference>
<name>A0A830GTC6_9CREN</name>
<accession>A0A830GTC6</accession>
<dbReference type="OrthoDB" id="24581at2157"/>
<dbReference type="CDD" id="cd00009">
    <property type="entry name" value="AAA"/>
    <property type="match status" value="1"/>
</dbReference>
<dbReference type="PANTHER" id="PTHR42759">
    <property type="entry name" value="MOXR FAMILY PROTEIN"/>
    <property type="match status" value="1"/>
</dbReference>
<dbReference type="Gene3D" id="1.10.8.80">
    <property type="entry name" value="Magnesium chelatase subunit I, C-Terminal domain"/>
    <property type="match status" value="1"/>
</dbReference>
<protein>
    <submittedName>
        <fullName evidence="2">ATPase</fullName>
    </submittedName>
</protein>
<dbReference type="AlphaFoldDB" id="A0A830GTC6"/>
<dbReference type="RefSeq" id="WP_188595503.1">
    <property type="nucleotide sequence ID" value="NZ_BMNL01000001.1"/>
</dbReference>
<dbReference type="SUPFAM" id="SSF52540">
    <property type="entry name" value="P-loop containing nucleoside triphosphate hydrolases"/>
    <property type="match status" value="1"/>
</dbReference>
<dbReference type="InterPro" id="IPR050764">
    <property type="entry name" value="CbbQ/NirQ/NorQ/GpvN"/>
</dbReference>
<dbReference type="Gene3D" id="3.40.50.300">
    <property type="entry name" value="P-loop containing nucleotide triphosphate hydrolases"/>
    <property type="match status" value="1"/>
</dbReference>
<dbReference type="InterPro" id="IPR041628">
    <property type="entry name" value="ChlI/MoxR_AAA_lid"/>
</dbReference>
<comment type="caution">
    <text evidence="2">The sequence shown here is derived from an EMBL/GenBank/DDBJ whole genome shotgun (WGS) entry which is preliminary data.</text>
</comment>
<dbReference type="GO" id="GO:0016887">
    <property type="term" value="F:ATP hydrolysis activity"/>
    <property type="evidence" value="ECO:0007669"/>
    <property type="project" value="InterPro"/>
</dbReference>
<evidence type="ECO:0000259" key="1">
    <source>
        <dbReference type="SMART" id="SM00382"/>
    </source>
</evidence>
<feature type="domain" description="AAA+ ATPase" evidence="1">
    <location>
        <begin position="34"/>
        <end position="176"/>
    </location>
</feature>
<dbReference type="Pfam" id="PF07726">
    <property type="entry name" value="AAA_3"/>
    <property type="match status" value="1"/>
</dbReference>
<dbReference type="PIRSF" id="PIRSF002849">
    <property type="entry name" value="AAA_ATPase_chaperone_MoxR_prd"/>
    <property type="match status" value="1"/>
</dbReference>
<proteinExistence type="predicted"/>
<dbReference type="Proteomes" id="UP000610960">
    <property type="component" value="Unassembled WGS sequence"/>
</dbReference>
<keyword evidence="3" id="KW-1185">Reference proteome</keyword>
<reference evidence="2" key="1">
    <citation type="journal article" date="2014" name="Int. J. Syst. Evol. Microbiol.">
        <title>Complete genome sequence of Corynebacterium casei LMG S-19264T (=DSM 44701T), isolated from a smear-ripened cheese.</title>
        <authorList>
            <consortium name="US DOE Joint Genome Institute (JGI-PGF)"/>
            <person name="Walter F."/>
            <person name="Albersmeier A."/>
            <person name="Kalinowski J."/>
            <person name="Ruckert C."/>
        </authorList>
    </citation>
    <scope>NUCLEOTIDE SEQUENCE</scope>
    <source>
        <strain evidence="2">JCM 10088</strain>
    </source>
</reference>
<dbReference type="Pfam" id="PF17863">
    <property type="entry name" value="AAA_lid_2"/>
    <property type="match status" value="1"/>
</dbReference>